<dbReference type="GO" id="GO:0006520">
    <property type="term" value="P:amino acid metabolic process"/>
    <property type="evidence" value="ECO:0007669"/>
    <property type="project" value="InterPro"/>
</dbReference>
<dbReference type="InterPro" id="IPR015421">
    <property type="entry name" value="PyrdxlP-dep_Trfase_major"/>
</dbReference>
<evidence type="ECO:0000256" key="5">
    <source>
        <dbReference type="ARBA" id="ARBA00022793"/>
    </source>
</evidence>
<dbReference type="GO" id="GO:0030170">
    <property type="term" value="F:pyridoxal phosphate binding"/>
    <property type="evidence" value="ECO:0007669"/>
    <property type="project" value="InterPro"/>
</dbReference>
<comment type="similarity">
    <text evidence="2 12">Belongs to the group II decarboxylase family.</text>
</comment>
<dbReference type="SUPFAM" id="SSF53383">
    <property type="entry name" value="PLP-dependent transferases"/>
    <property type="match status" value="1"/>
</dbReference>
<sequence>MDSNQFREVGKQMVDYIADYYDNIRQRPVMHNVSPGYLPPLLPDSAPEDPERWEDIFKDIEKVIMPGVTHWRSPRFHGYYAAGGSFPSMLGDMLCNAIGCIGFSWATSPACTELEMVTTDWLGKMLGLPEHFLHSHSGLGGGVIQSTASETVFLCVLAARNRMVARMKETDQDMNDHSVISRFVCYSSDQANSSVHRSGLLAEVRMRKLQSDDNFSLRGETLRKAIKEDKAKGLIPFFVCATLGTTGSCAFDCIKEIGPLCEKEGIWLHIDAAYAGSAFVCPEYRQHLEGVEYAETFSTNPHKWMLCNFDLSVMWIKNREYIVDAFKVDPIYLKHQNEGRVPDYRHWQIPLSRRFRALKLWFVLRCYGVKGIQQYIRTHVSLAEELEALLVKDGRFEMPVPATMALVCFRLKGTNKLSEMLHDHIMARGDIYIIPAYARAQGKDVYFMRVAMVSEHMTSADIEVTFRAIQRSADRVQERYADLPQTEKNGVKDDYMPLINNDACPADFKKQRNEKA</sequence>
<reference evidence="13 14" key="1">
    <citation type="submission" date="2024-02" db="EMBL/GenBank/DDBJ databases">
        <title>Chromosome-scale genome assembly of the rough periwinkle Littorina saxatilis.</title>
        <authorList>
            <person name="De Jode A."/>
            <person name="Faria R."/>
            <person name="Formenti G."/>
            <person name="Sims Y."/>
            <person name="Smith T.P."/>
            <person name="Tracey A."/>
            <person name="Wood J.M.D."/>
            <person name="Zagrodzka Z.B."/>
            <person name="Johannesson K."/>
            <person name="Butlin R.K."/>
            <person name="Leder E.H."/>
        </authorList>
    </citation>
    <scope>NUCLEOTIDE SEQUENCE [LARGE SCALE GENOMIC DNA]</scope>
    <source>
        <strain evidence="13">Snail1</strain>
        <tissue evidence="13">Muscle</tissue>
    </source>
</reference>
<evidence type="ECO:0000256" key="2">
    <source>
        <dbReference type="ARBA" id="ARBA00009533"/>
    </source>
</evidence>
<dbReference type="GO" id="GO:0042423">
    <property type="term" value="P:catecholamine biosynthetic process"/>
    <property type="evidence" value="ECO:0007669"/>
    <property type="project" value="UniProtKB-KW"/>
</dbReference>
<dbReference type="GO" id="GO:0005737">
    <property type="term" value="C:cytoplasm"/>
    <property type="evidence" value="ECO:0007669"/>
    <property type="project" value="TreeGrafter"/>
</dbReference>
<comment type="subunit">
    <text evidence="3">Homodimer.</text>
</comment>
<comment type="cofactor">
    <cofactor evidence="1 11 12">
        <name>pyridoxal 5'-phosphate</name>
        <dbReference type="ChEBI" id="CHEBI:597326"/>
    </cofactor>
</comment>
<dbReference type="AlphaFoldDB" id="A0AAN9B4A2"/>
<dbReference type="InterPro" id="IPR015424">
    <property type="entry name" value="PyrdxlP-dep_Trfase"/>
</dbReference>
<dbReference type="Gene3D" id="3.40.640.10">
    <property type="entry name" value="Type I PLP-dependent aspartate aminotransferase-like (Major domain)"/>
    <property type="match status" value="1"/>
</dbReference>
<dbReference type="FunFam" id="1.20.1340.10:FF:000001">
    <property type="entry name" value="Histidine decarboxylase"/>
    <property type="match status" value="1"/>
</dbReference>
<dbReference type="CDD" id="cd06450">
    <property type="entry name" value="DOPA_deC_like"/>
    <property type="match status" value="1"/>
</dbReference>
<name>A0AAN9B4A2_9CAEN</name>
<dbReference type="PRINTS" id="PR00800">
    <property type="entry name" value="YHDCRBOXLASE"/>
</dbReference>
<dbReference type="PANTHER" id="PTHR11999">
    <property type="entry name" value="GROUP II PYRIDOXAL-5-PHOSPHATE DECARBOXYLASE"/>
    <property type="match status" value="1"/>
</dbReference>
<keyword evidence="5" id="KW-0210">Decarboxylase</keyword>
<dbReference type="InterPro" id="IPR015422">
    <property type="entry name" value="PyrdxlP-dep_Trfase_small"/>
</dbReference>
<evidence type="ECO:0000256" key="8">
    <source>
        <dbReference type="ARBA" id="ARBA00038886"/>
    </source>
</evidence>
<dbReference type="Pfam" id="PF00282">
    <property type="entry name" value="Pyridoxal_deC"/>
    <property type="match status" value="1"/>
</dbReference>
<dbReference type="GO" id="GO:0019752">
    <property type="term" value="P:carboxylic acid metabolic process"/>
    <property type="evidence" value="ECO:0007669"/>
    <property type="project" value="InterPro"/>
</dbReference>
<evidence type="ECO:0000313" key="13">
    <source>
        <dbReference type="EMBL" id="KAK7098903.1"/>
    </source>
</evidence>
<dbReference type="EC" id="4.1.1.28" evidence="8"/>
<evidence type="ECO:0000256" key="3">
    <source>
        <dbReference type="ARBA" id="ARBA00011738"/>
    </source>
</evidence>
<dbReference type="Proteomes" id="UP001374579">
    <property type="component" value="Unassembled WGS sequence"/>
</dbReference>
<dbReference type="Gene3D" id="1.20.1340.10">
    <property type="entry name" value="dopa decarboxylase, N-terminal domain"/>
    <property type="match status" value="1"/>
</dbReference>
<accession>A0AAN9B4A2</accession>
<evidence type="ECO:0000256" key="1">
    <source>
        <dbReference type="ARBA" id="ARBA00001933"/>
    </source>
</evidence>
<evidence type="ECO:0000256" key="12">
    <source>
        <dbReference type="RuleBase" id="RU000382"/>
    </source>
</evidence>
<evidence type="ECO:0000256" key="6">
    <source>
        <dbReference type="ARBA" id="ARBA00022898"/>
    </source>
</evidence>
<evidence type="ECO:0000256" key="9">
    <source>
        <dbReference type="ARBA" id="ARBA00040968"/>
    </source>
</evidence>
<dbReference type="FunFam" id="3.40.640.10:FF:000025">
    <property type="entry name" value="Histidine decarboxylase"/>
    <property type="match status" value="1"/>
</dbReference>
<comment type="caution">
    <text evidence="13">The sequence shown here is derived from an EMBL/GenBank/DDBJ whole genome shotgun (WGS) entry which is preliminary data.</text>
</comment>
<dbReference type="PANTHER" id="PTHR11999:SF167">
    <property type="entry name" value="AROMATIC-L-AMINO-ACID DECARBOXYLASE"/>
    <property type="match status" value="1"/>
</dbReference>
<evidence type="ECO:0000256" key="11">
    <source>
        <dbReference type="PIRSR" id="PIRSR602129-50"/>
    </source>
</evidence>
<organism evidence="13 14">
    <name type="scientific">Littorina saxatilis</name>
    <dbReference type="NCBI Taxonomy" id="31220"/>
    <lineage>
        <taxon>Eukaryota</taxon>
        <taxon>Metazoa</taxon>
        <taxon>Spiralia</taxon>
        <taxon>Lophotrochozoa</taxon>
        <taxon>Mollusca</taxon>
        <taxon>Gastropoda</taxon>
        <taxon>Caenogastropoda</taxon>
        <taxon>Littorinimorpha</taxon>
        <taxon>Littorinoidea</taxon>
        <taxon>Littorinidae</taxon>
        <taxon>Littorina</taxon>
    </lineage>
</organism>
<dbReference type="GO" id="GO:0042427">
    <property type="term" value="P:serotonin biosynthetic process"/>
    <property type="evidence" value="ECO:0007669"/>
    <property type="project" value="TreeGrafter"/>
</dbReference>
<dbReference type="Gene3D" id="3.90.1150.10">
    <property type="entry name" value="Aspartate Aminotransferase, domain 1"/>
    <property type="match status" value="1"/>
</dbReference>
<dbReference type="InterPro" id="IPR010977">
    <property type="entry name" value="Aromatic_deC"/>
</dbReference>
<dbReference type="GO" id="GO:0004058">
    <property type="term" value="F:aromatic-L-amino-acid decarboxylase activity"/>
    <property type="evidence" value="ECO:0007669"/>
    <property type="project" value="UniProtKB-EC"/>
</dbReference>
<dbReference type="EMBL" id="JBAMIC010000012">
    <property type="protein sequence ID" value="KAK7098903.1"/>
    <property type="molecule type" value="Genomic_DNA"/>
</dbReference>
<proteinExistence type="inferred from homology"/>
<keyword evidence="6 11" id="KW-0663">Pyridoxal phosphate</keyword>
<evidence type="ECO:0000256" key="7">
    <source>
        <dbReference type="ARBA" id="ARBA00023239"/>
    </source>
</evidence>
<dbReference type="InterPro" id="IPR002129">
    <property type="entry name" value="PyrdxlP-dep_de-COase"/>
</dbReference>
<evidence type="ECO:0000256" key="10">
    <source>
        <dbReference type="ARBA" id="ARBA00041275"/>
    </source>
</evidence>
<protein>
    <recommendedName>
        <fullName evidence="9">Aromatic-L-amino-acid decarboxylase</fullName>
        <ecNumber evidence="8">4.1.1.28</ecNumber>
    </recommendedName>
    <alternativeName>
        <fullName evidence="10">DOPA decarboxylase</fullName>
    </alternativeName>
</protein>
<keyword evidence="14" id="KW-1185">Reference proteome</keyword>
<feature type="modified residue" description="N6-(pyridoxal phosphate)lysine" evidence="11">
    <location>
        <position position="303"/>
    </location>
</feature>
<keyword evidence="7 12" id="KW-0456">Lyase</keyword>
<evidence type="ECO:0000256" key="4">
    <source>
        <dbReference type="ARBA" id="ARBA00022584"/>
    </source>
</evidence>
<evidence type="ECO:0000313" key="14">
    <source>
        <dbReference type="Proteomes" id="UP001374579"/>
    </source>
</evidence>
<gene>
    <name evidence="13" type="ORF">V1264_003120</name>
</gene>
<keyword evidence="4" id="KW-0127">Catecholamine biosynthesis</keyword>